<keyword evidence="4 5" id="KW-0811">Translocation</keyword>
<name>A0A8J2Z3Q1_9GAMM</name>
<keyword evidence="2 5" id="KW-0813">Transport</keyword>
<dbReference type="OrthoDB" id="9795145at2"/>
<protein>
    <recommendedName>
        <fullName evidence="5">Protein-export protein SecB</fullName>
    </recommendedName>
</protein>
<evidence type="ECO:0000313" key="7">
    <source>
        <dbReference type="Proteomes" id="UP000636949"/>
    </source>
</evidence>
<sequence length="149" mass="16816">MTTETNTPDIQFQIQKLYTKDISFEIPKGADAFKQEWKPELNVALNTKVTGLPEENMYEVVLTVEADVKCGTNDAFKAEVQQAGIFLISNMEEGQLDHAQYAFCPNILYPYAREAISDLVAKGGFPQLCLAPVNFDMIYQQKQQEKKAN</sequence>
<dbReference type="RefSeq" id="WP_117002041.1">
    <property type="nucleotide sequence ID" value="NZ_BMJS01000008.1"/>
</dbReference>
<dbReference type="InterPro" id="IPR003708">
    <property type="entry name" value="SecB"/>
</dbReference>
<dbReference type="GO" id="GO:0015031">
    <property type="term" value="P:protein transport"/>
    <property type="evidence" value="ECO:0007669"/>
    <property type="project" value="UniProtKB-UniRule"/>
</dbReference>
<dbReference type="Gene3D" id="3.10.420.10">
    <property type="entry name" value="SecB-like"/>
    <property type="match status" value="1"/>
</dbReference>
<comment type="function">
    <text evidence="5">One of the proteins required for the normal export of preproteins out of the cell cytoplasm. It is a molecular chaperone that binds to a subset of precursor proteins, maintaining them in a translocation-competent state. It also specifically binds to its receptor SecA.</text>
</comment>
<reference evidence="6" key="1">
    <citation type="journal article" date="2014" name="Int. J. Syst. Evol. Microbiol.">
        <title>Complete genome sequence of Corynebacterium casei LMG S-19264T (=DSM 44701T), isolated from a smear-ripened cheese.</title>
        <authorList>
            <consortium name="US DOE Joint Genome Institute (JGI-PGF)"/>
            <person name="Walter F."/>
            <person name="Albersmeier A."/>
            <person name="Kalinowski J."/>
            <person name="Ruckert C."/>
        </authorList>
    </citation>
    <scope>NUCLEOTIDE SEQUENCE</scope>
    <source>
        <strain evidence="6">CGMCC 1.15758</strain>
    </source>
</reference>
<dbReference type="PANTHER" id="PTHR36918">
    <property type="match status" value="1"/>
</dbReference>
<proteinExistence type="inferred from homology"/>
<organism evidence="6 7">
    <name type="scientific">Cysteiniphilum litorale</name>
    <dbReference type="NCBI Taxonomy" id="2056700"/>
    <lineage>
        <taxon>Bacteria</taxon>
        <taxon>Pseudomonadati</taxon>
        <taxon>Pseudomonadota</taxon>
        <taxon>Gammaproteobacteria</taxon>
        <taxon>Thiotrichales</taxon>
        <taxon>Fastidiosibacteraceae</taxon>
        <taxon>Cysteiniphilum</taxon>
    </lineage>
</organism>
<keyword evidence="5" id="KW-0143">Chaperone</keyword>
<dbReference type="GO" id="GO:0006457">
    <property type="term" value="P:protein folding"/>
    <property type="evidence" value="ECO:0007669"/>
    <property type="project" value="UniProtKB-UniRule"/>
</dbReference>
<keyword evidence="3 5" id="KW-0653">Protein transport</keyword>
<accession>A0A8J2Z3Q1</accession>
<evidence type="ECO:0000256" key="5">
    <source>
        <dbReference type="HAMAP-Rule" id="MF_00821"/>
    </source>
</evidence>
<evidence type="ECO:0000256" key="3">
    <source>
        <dbReference type="ARBA" id="ARBA00022927"/>
    </source>
</evidence>
<evidence type="ECO:0000256" key="2">
    <source>
        <dbReference type="ARBA" id="ARBA00022448"/>
    </source>
</evidence>
<dbReference type="SUPFAM" id="SSF54611">
    <property type="entry name" value="SecB-like"/>
    <property type="match status" value="1"/>
</dbReference>
<evidence type="ECO:0000256" key="1">
    <source>
        <dbReference type="ARBA" id="ARBA00009990"/>
    </source>
</evidence>
<dbReference type="GO" id="GO:0051262">
    <property type="term" value="P:protein tetramerization"/>
    <property type="evidence" value="ECO:0007669"/>
    <property type="project" value="InterPro"/>
</dbReference>
<comment type="similarity">
    <text evidence="1 5">Belongs to the SecB family.</text>
</comment>
<dbReference type="HAMAP" id="MF_00821">
    <property type="entry name" value="SecB"/>
    <property type="match status" value="1"/>
</dbReference>
<comment type="subcellular location">
    <subcellularLocation>
        <location evidence="5">Cytoplasm</location>
    </subcellularLocation>
</comment>
<comment type="caution">
    <text evidence="6">The sequence shown here is derived from an EMBL/GenBank/DDBJ whole genome shotgun (WGS) entry which is preliminary data.</text>
</comment>
<dbReference type="Proteomes" id="UP000636949">
    <property type="component" value="Unassembled WGS sequence"/>
</dbReference>
<dbReference type="PANTHER" id="PTHR36918:SF1">
    <property type="entry name" value="PROTEIN-EXPORT PROTEIN SECB"/>
    <property type="match status" value="1"/>
</dbReference>
<evidence type="ECO:0000256" key="4">
    <source>
        <dbReference type="ARBA" id="ARBA00023010"/>
    </source>
</evidence>
<dbReference type="NCBIfam" id="TIGR00809">
    <property type="entry name" value="secB"/>
    <property type="match status" value="1"/>
</dbReference>
<comment type="subunit">
    <text evidence="5">Homotetramer, a dimer of dimers. One homotetramer interacts with 1 SecA dimer.</text>
</comment>
<gene>
    <name evidence="6" type="primary">secB2</name>
    <name evidence="5" type="synonym">secB</name>
    <name evidence="6" type="ORF">GCM10010995_09830</name>
</gene>
<keyword evidence="7" id="KW-1185">Reference proteome</keyword>
<dbReference type="EMBL" id="BMJS01000008">
    <property type="protein sequence ID" value="GGF94641.1"/>
    <property type="molecule type" value="Genomic_DNA"/>
</dbReference>
<dbReference type="PRINTS" id="PR01594">
    <property type="entry name" value="SECBCHAPRONE"/>
</dbReference>
<dbReference type="GO" id="GO:0051082">
    <property type="term" value="F:unfolded protein binding"/>
    <property type="evidence" value="ECO:0007669"/>
    <property type="project" value="InterPro"/>
</dbReference>
<dbReference type="Pfam" id="PF02556">
    <property type="entry name" value="SecB"/>
    <property type="match status" value="1"/>
</dbReference>
<keyword evidence="5" id="KW-0963">Cytoplasm</keyword>
<reference evidence="6" key="2">
    <citation type="submission" date="2020-09" db="EMBL/GenBank/DDBJ databases">
        <authorList>
            <person name="Sun Q."/>
            <person name="Zhou Y."/>
        </authorList>
    </citation>
    <scope>NUCLEOTIDE SEQUENCE</scope>
    <source>
        <strain evidence="6">CGMCC 1.15758</strain>
    </source>
</reference>
<dbReference type="InterPro" id="IPR035958">
    <property type="entry name" value="SecB-like_sf"/>
</dbReference>
<evidence type="ECO:0000313" key="6">
    <source>
        <dbReference type="EMBL" id="GGF94641.1"/>
    </source>
</evidence>
<dbReference type="NCBIfam" id="NF004393">
    <property type="entry name" value="PRK05751.1-4"/>
    <property type="match status" value="1"/>
</dbReference>
<dbReference type="AlphaFoldDB" id="A0A8J2Z3Q1"/>
<dbReference type="GO" id="GO:0005737">
    <property type="term" value="C:cytoplasm"/>
    <property type="evidence" value="ECO:0007669"/>
    <property type="project" value="UniProtKB-SubCell"/>
</dbReference>